<dbReference type="Proteomes" id="UP001160148">
    <property type="component" value="Unassembled WGS sequence"/>
</dbReference>
<sequence>MGPLTSNGDSRVDNSTFVRVSEKHGNMHPDDRSPTQQCGGDTQQLVPHEQRGIERAFTDSRHKKPTHEVVNTEKATRTAPTHTAMTDRSPTHQRRTRMALPR</sequence>
<keyword evidence="3" id="KW-1185">Reference proteome</keyword>
<feature type="compositionally biased region" description="Basic and acidic residues" evidence="1">
    <location>
        <begin position="48"/>
        <end position="76"/>
    </location>
</feature>
<feature type="compositionally biased region" description="Basic residues" evidence="1">
    <location>
        <begin position="91"/>
        <end position="102"/>
    </location>
</feature>
<feature type="compositionally biased region" description="Polar residues" evidence="1">
    <location>
        <begin position="78"/>
        <end position="88"/>
    </location>
</feature>
<proteinExistence type="predicted"/>
<dbReference type="EMBL" id="CARXXK010000784">
    <property type="protein sequence ID" value="CAI6371202.1"/>
    <property type="molecule type" value="Genomic_DNA"/>
</dbReference>
<evidence type="ECO:0000256" key="1">
    <source>
        <dbReference type="SAM" id="MobiDB-lite"/>
    </source>
</evidence>
<protein>
    <submittedName>
        <fullName evidence="2">Uncharacterized protein</fullName>
    </submittedName>
</protein>
<comment type="caution">
    <text evidence="2">The sequence shown here is derived from an EMBL/GenBank/DDBJ whole genome shotgun (WGS) entry which is preliminary data.</text>
</comment>
<feature type="region of interest" description="Disordered" evidence="1">
    <location>
        <begin position="1"/>
        <end position="102"/>
    </location>
</feature>
<feature type="compositionally biased region" description="Basic and acidic residues" evidence="1">
    <location>
        <begin position="20"/>
        <end position="33"/>
    </location>
</feature>
<dbReference type="AlphaFoldDB" id="A0AAV0XUV6"/>
<feature type="compositionally biased region" description="Polar residues" evidence="1">
    <location>
        <begin position="1"/>
        <end position="18"/>
    </location>
</feature>
<evidence type="ECO:0000313" key="3">
    <source>
        <dbReference type="Proteomes" id="UP001160148"/>
    </source>
</evidence>
<name>A0AAV0XUV6_9HEMI</name>
<reference evidence="2 3" key="1">
    <citation type="submission" date="2023-01" db="EMBL/GenBank/DDBJ databases">
        <authorList>
            <person name="Whitehead M."/>
        </authorList>
    </citation>
    <scope>NUCLEOTIDE SEQUENCE [LARGE SCALE GENOMIC DNA]</scope>
</reference>
<gene>
    <name evidence="2" type="ORF">MEUPH1_LOCUS25233</name>
</gene>
<accession>A0AAV0XUV6</accession>
<feature type="compositionally biased region" description="Polar residues" evidence="1">
    <location>
        <begin position="34"/>
        <end position="45"/>
    </location>
</feature>
<evidence type="ECO:0000313" key="2">
    <source>
        <dbReference type="EMBL" id="CAI6371202.1"/>
    </source>
</evidence>
<organism evidence="2 3">
    <name type="scientific">Macrosiphum euphorbiae</name>
    <name type="common">potato aphid</name>
    <dbReference type="NCBI Taxonomy" id="13131"/>
    <lineage>
        <taxon>Eukaryota</taxon>
        <taxon>Metazoa</taxon>
        <taxon>Ecdysozoa</taxon>
        <taxon>Arthropoda</taxon>
        <taxon>Hexapoda</taxon>
        <taxon>Insecta</taxon>
        <taxon>Pterygota</taxon>
        <taxon>Neoptera</taxon>
        <taxon>Paraneoptera</taxon>
        <taxon>Hemiptera</taxon>
        <taxon>Sternorrhyncha</taxon>
        <taxon>Aphidomorpha</taxon>
        <taxon>Aphidoidea</taxon>
        <taxon>Aphididae</taxon>
        <taxon>Macrosiphini</taxon>
        <taxon>Macrosiphum</taxon>
    </lineage>
</organism>